<dbReference type="PRINTS" id="PR01736">
    <property type="entry name" value="PHPHTRNFRASE"/>
</dbReference>
<evidence type="ECO:0000256" key="14">
    <source>
        <dbReference type="ARBA" id="ARBA00022777"/>
    </source>
</evidence>
<feature type="active site" description="Proton donor" evidence="18">
    <location>
        <position position="501"/>
    </location>
</feature>
<evidence type="ECO:0000256" key="10">
    <source>
        <dbReference type="ARBA" id="ARBA00022597"/>
    </source>
</evidence>
<comment type="similarity">
    <text evidence="5 17">Belongs to the PEP-utilizing enzyme family.</text>
</comment>
<dbReference type="Gene3D" id="1.10.274.10">
    <property type="entry name" value="PtsI, HPr-binding domain"/>
    <property type="match status" value="1"/>
</dbReference>
<dbReference type="PANTHER" id="PTHR46244">
    <property type="entry name" value="PHOSPHOENOLPYRUVATE-PROTEIN PHOSPHOTRANSFERASE"/>
    <property type="match status" value="1"/>
</dbReference>
<dbReference type="EC" id="2.7.3.9" evidence="6 17"/>
<evidence type="ECO:0000256" key="7">
    <source>
        <dbReference type="ARBA" id="ARBA00016544"/>
    </source>
</evidence>
<feature type="binding site" evidence="19">
    <location>
        <position position="464"/>
    </location>
    <ligand>
        <name>phosphoenolpyruvate</name>
        <dbReference type="ChEBI" id="CHEBI:58702"/>
    </ligand>
</feature>
<dbReference type="GO" id="GO:0005737">
    <property type="term" value="C:cytoplasm"/>
    <property type="evidence" value="ECO:0007669"/>
    <property type="project" value="UniProtKB-SubCell"/>
</dbReference>
<keyword evidence="13 17" id="KW-0479">Metal-binding</keyword>
<keyword evidence="14 17" id="KW-0418">Kinase</keyword>
<evidence type="ECO:0000256" key="6">
    <source>
        <dbReference type="ARBA" id="ARBA00012232"/>
    </source>
</evidence>
<dbReference type="Pfam" id="PF05524">
    <property type="entry name" value="PEP-utilisers_N"/>
    <property type="match status" value="1"/>
</dbReference>
<feature type="domain" description="PEP-utilising enzyme C-terminal" evidence="23">
    <location>
        <begin position="252"/>
        <end position="538"/>
    </location>
</feature>
<keyword evidence="8 17" id="KW-0813">Transport</keyword>
<dbReference type="GO" id="GO:0009401">
    <property type="term" value="P:phosphoenolpyruvate-dependent sugar phosphotransferase system"/>
    <property type="evidence" value="ECO:0007669"/>
    <property type="project" value="UniProtKB-KW"/>
</dbReference>
<accession>A0A1M6NUM1</accession>
<dbReference type="GO" id="GO:0008965">
    <property type="term" value="F:phosphoenolpyruvate-protein phosphotransferase activity"/>
    <property type="evidence" value="ECO:0007669"/>
    <property type="project" value="UniProtKB-EC"/>
</dbReference>
<evidence type="ECO:0000313" key="25">
    <source>
        <dbReference type="EMBL" id="SHJ99318.1"/>
    </source>
</evidence>
<evidence type="ECO:0000259" key="23">
    <source>
        <dbReference type="Pfam" id="PF02896"/>
    </source>
</evidence>
<comment type="cofactor">
    <cofactor evidence="2 17 20">
        <name>Mg(2+)</name>
        <dbReference type="ChEBI" id="CHEBI:18420"/>
    </cofactor>
</comment>
<evidence type="ECO:0000259" key="24">
    <source>
        <dbReference type="Pfam" id="PF05524"/>
    </source>
</evidence>
<dbReference type="InterPro" id="IPR008731">
    <property type="entry name" value="PTS_EIN"/>
</dbReference>
<evidence type="ECO:0000256" key="12">
    <source>
        <dbReference type="ARBA" id="ARBA00022683"/>
    </source>
</evidence>
<protein>
    <recommendedName>
        <fullName evidence="7 17">Phosphoenolpyruvate-protein phosphotransferase</fullName>
        <ecNumber evidence="6 17">2.7.3.9</ecNumber>
    </recommendedName>
    <alternativeName>
        <fullName evidence="16 17">Phosphotransferase system, enzyme I</fullName>
    </alternativeName>
</protein>
<evidence type="ECO:0000313" key="26">
    <source>
        <dbReference type="Proteomes" id="UP000184386"/>
    </source>
</evidence>
<dbReference type="InterPro" id="IPR024692">
    <property type="entry name" value="PTS_EI"/>
</dbReference>
<dbReference type="InterPro" id="IPR036637">
    <property type="entry name" value="Phosphohistidine_dom_sf"/>
</dbReference>
<dbReference type="AlphaFoldDB" id="A0A1M6NUM1"/>
<evidence type="ECO:0000259" key="22">
    <source>
        <dbReference type="Pfam" id="PF00391"/>
    </source>
</evidence>
<evidence type="ECO:0000256" key="18">
    <source>
        <dbReference type="PIRSR" id="PIRSR000732-1"/>
    </source>
</evidence>
<dbReference type="Pfam" id="PF02896">
    <property type="entry name" value="PEP-utilizers_C"/>
    <property type="match status" value="1"/>
</dbReference>
<feature type="binding site" evidence="19">
    <location>
        <begin position="453"/>
        <end position="454"/>
    </location>
    <ligand>
        <name>phosphoenolpyruvate</name>
        <dbReference type="ChEBI" id="CHEBI:58702"/>
    </ligand>
</feature>
<reference evidence="25 26" key="1">
    <citation type="submission" date="2016-11" db="EMBL/GenBank/DDBJ databases">
        <authorList>
            <person name="Jaros S."/>
            <person name="Januszkiewicz K."/>
            <person name="Wedrychowicz H."/>
        </authorList>
    </citation>
    <scope>NUCLEOTIDE SEQUENCE [LARGE SCALE GENOMIC DNA]</scope>
    <source>
        <strain evidence="25 26">DSM 15929</strain>
    </source>
</reference>
<evidence type="ECO:0000256" key="9">
    <source>
        <dbReference type="ARBA" id="ARBA00022490"/>
    </source>
</evidence>
<proteinExistence type="inferred from homology"/>
<feature type="binding site" evidence="19">
    <location>
        <position position="331"/>
    </location>
    <ligand>
        <name>phosphoenolpyruvate</name>
        <dbReference type="ChEBI" id="CHEBI:58702"/>
    </ligand>
</feature>
<feature type="coiled-coil region" evidence="21">
    <location>
        <begin position="228"/>
        <end position="255"/>
    </location>
</feature>
<feature type="domain" description="PEP-utilising enzyme mobile" evidence="22">
    <location>
        <begin position="153"/>
        <end position="224"/>
    </location>
</feature>
<dbReference type="InterPro" id="IPR040442">
    <property type="entry name" value="Pyrv_kinase-like_dom_sf"/>
</dbReference>
<dbReference type="InterPro" id="IPR050499">
    <property type="entry name" value="PEP-utilizing_PTS_enzyme"/>
</dbReference>
<dbReference type="PIRSF" id="PIRSF000732">
    <property type="entry name" value="PTS_enzyme_I"/>
    <property type="match status" value="1"/>
</dbReference>
<dbReference type="Proteomes" id="UP000184386">
    <property type="component" value="Unassembled WGS sequence"/>
</dbReference>
<dbReference type="PROSITE" id="PS00742">
    <property type="entry name" value="PEP_ENZYMES_2"/>
    <property type="match status" value="1"/>
</dbReference>
<gene>
    <name evidence="25" type="ORF">SAMN02745136_01457</name>
</gene>
<feature type="binding site" evidence="20">
    <location>
        <position position="430"/>
    </location>
    <ligand>
        <name>Mg(2+)</name>
        <dbReference type="ChEBI" id="CHEBI:18420"/>
    </ligand>
</feature>
<dbReference type="SUPFAM" id="SSF52009">
    <property type="entry name" value="Phosphohistidine domain"/>
    <property type="match status" value="1"/>
</dbReference>
<dbReference type="SUPFAM" id="SSF51621">
    <property type="entry name" value="Phosphoenolpyruvate/pyruvate domain"/>
    <property type="match status" value="1"/>
</dbReference>
<dbReference type="InterPro" id="IPR023151">
    <property type="entry name" value="PEP_util_CS"/>
</dbReference>
<keyword evidence="11 17" id="KW-0808">Transferase</keyword>
<keyword evidence="9 17" id="KW-0963">Cytoplasm</keyword>
<dbReference type="GO" id="GO:0046872">
    <property type="term" value="F:metal ion binding"/>
    <property type="evidence" value="ECO:0007669"/>
    <property type="project" value="UniProtKB-KW"/>
</dbReference>
<name>A0A1M6NUM1_9FIRM</name>
<feature type="binding site" evidence="19">
    <location>
        <position position="295"/>
    </location>
    <ligand>
        <name>phosphoenolpyruvate</name>
        <dbReference type="ChEBI" id="CHEBI:58702"/>
    </ligand>
</feature>
<feature type="active site" description="Tele-phosphohistidine intermediate" evidence="18">
    <location>
        <position position="189"/>
    </location>
</feature>
<feature type="domain" description="Phosphotransferase system enzyme I N-terminal" evidence="24">
    <location>
        <begin position="5"/>
        <end position="126"/>
    </location>
</feature>
<feature type="binding site" evidence="20">
    <location>
        <position position="454"/>
    </location>
    <ligand>
        <name>Mg(2+)</name>
        <dbReference type="ChEBI" id="CHEBI:18420"/>
    </ligand>
</feature>
<evidence type="ECO:0000256" key="11">
    <source>
        <dbReference type="ARBA" id="ARBA00022679"/>
    </source>
</evidence>
<evidence type="ECO:0000256" key="8">
    <source>
        <dbReference type="ARBA" id="ARBA00022448"/>
    </source>
</evidence>
<organism evidence="25 26">
    <name type="scientific">Anaerocolumna jejuensis DSM 15929</name>
    <dbReference type="NCBI Taxonomy" id="1121322"/>
    <lineage>
        <taxon>Bacteria</taxon>
        <taxon>Bacillati</taxon>
        <taxon>Bacillota</taxon>
        <taxon>Clostridia</taxon>
        <taxon>Lachnospirales</taxon>
        <taxon>Lachnospiraceae</taxon>
        <taxon>Anaerocolumna</taxon>
    </lineage>
</organism>
<dbReference type="PANTHER" id="PTHR46244:SF3">
    <property type="entry name" value="PHOSPHOENOLPYRUVATE-PROTEIN PHOSPHOTRANSFERASE"/>
    <property type="match status" value="1"/>
</dbReference>
<dbReference type="STRING" id="1121322.SAMN02745136_01457"/>
<evidence type="ECO:0000256" key="4">
    <source>
        <dbReference type="ARBA" id="ARBA00004496"/>
    </source>
</evidence>
<evidence type="ECO:0000256" key="3">
    <source>
        <dbReference type="ARBA" id="ARBA00002728"/>
    </source>
</evidence>
<dbReference type="InterPro" id="IPR018274">
    <property type="entry name" value="PEP_util_AS"/>
</dbReference>
<dbReference type="EMBL" id="FRAC01000008">
    <property type="protein sequence ID" value="SHJ99318.1"/>
    <property type="molecule type" value="Genomic_DNA"/>
</dbReference>
<dbReference type="Pfam" id="PF00391">
    <property type="entry name" value="PEP-utilizers"/>
    <property type="match status" value="1"/>
</dbReference>
<dbReference type="InterPro" id="IPR000121">
    <property type="entry name" value="PEP_util_C"/>
</dbReference>
<dbReference type="InterPro" id="IPR036618">
    <property type="entry name" value="PtsI_HPr-bd_sf"/>
</dbReference>
<dbReference type="InterPro" id="IPR008279">
    <property type="entry name" value="PEP-util_enz_mobile_dom"/>
</dbReference>
<dbReference type="InterPro" id="IPR015813">
    <property type="entry name" value="Pyrv/PenolPyrv_kinase-like_dom"/>
</dbReference>
<keyword evidence="26" id="KW-1185">Reference proteome</keyword>
<sequence length="568" mass="63622">MNTIKGVPISSGIAIGKVYLKKAVSEEITFTKAESKDEEKKRFQASRELAVKQVEEIYQEMLHSKGEQEASIFLAHIEMLNDTEFVKGVESVLEESGCTSEWAVKTVRDNFVKIFEAMDDEYMRERAMDIKDISGRVIRILKGDVNAGSLKLTEPSIMISDDLAPSDTAQMKPELVLGIINETGGPTSHAAIIARMLGIPFCICPRITSLVNNGQLLAFDGEEGNIELEVTEEILEDYREKQETFRQKKLRLEKLKGTKSITKDGYEVLLAGNIGAPEDADKVQQQDGQSIGLFRTEFLYMNREDSPTEEEQFAAYKETAEKMQGRPVVIRTLDIGGDKEVDYLRIPKEENPFLGYRAIRLCLDRVPFWKVQLRALLRASEFGNIHIMFPMIVSIEELVQAKQILEEVKGELRREGAAFNESVPVGMMMETPAAALMADVFAKEVDFFSIGTNDLIQYTMAVDRMNGKVAHLYSQYDPAVLRLVKKIVDSAHENGIWAGICGEAAADKALLPIWVGLGLDELSMSPVSILPIREQIQGLSKADCENLVKKIFLLRTGNEIEEALKHCR</sequence>
<dbReference type="SUPFAM" id="SSF47831">
    <property type="entry name" value="Enzyme I of the PEP:sugar phosphotransferase system HPr-binding (sub)domain"/>
    <property type="match status" value="1"/>
</dbReference>
<evidence type="ECO:0000256" key="13">
    <source>
        <dbReference type="ARBA" id="ARBA00022723"/>
    </source>
</evidence>
<dbReference type="Gene3D" id="3.50.30.10">
    <property type="entry name" value="Phosphohistidine domain"/>
    <property type="match status" value="1"/>
</dbReference>
<evidence type="ECO:0000256" key="21">
    <source>
        <dbReference type="SAM" id="Coils"/>
    </source>
</evidence>
<dbReference type="InterPro" id="IPR006318">
    <property type="entry name" value="PTS_EI-like"/>
</dbReference>
<comment type="subcellular location">
    <subcellularLocation>
        <location evidence="4 17">Cytoplasm</location>
    </subcellularLocation>
</comment>
<dbReference type="NCBIfam" id="TIGR01417">
    <property type="entry name" value="PTS_I_fam"/>
    <property type="match status" value="1"/>
</dbReference>
<keyword evidence="15 17" id="KW-0460">Magnesium</keyword>
<keyword evidence="21" id="KW-0175">Coiled coil</keyword>
<evidence type="ECO:0000256" key="20">
    <source>
        <dbReference type="PIRSR" id="PIRSR000732-3"/>
    </source>
</evidence>
<comment type="catalytic activity">
    <reaction evidence="1 17">
        <text>L-histidyl-[protein] + phosphoenolpyruvate = N(pros)-phospho-L-histidyl-[protein] + pyruvate</text>
        <dbReference type="Rhea" id="RHEA:23880"/>
        <dbReference type="Rhea" id="RHEA-COMP:9745"/>
        <dbReference type="Rhea" id="RHEA-COMP:9746"/>
        <dbReference type="ChEBI" id="CHEBI:15361"/>
        <dbReference type="ChEBI" id="CHEBI:29979"/>
        <dbReference type="ChEBI" id="CHEBI:58702"/>
        <dbReference type="ChEBI" id="CHEBI:64837"/>
        <dbReference type="EC" id="2.7.3.9"/>
    </reaction>
</comment>
<dbReference type="PROSITE" id="PS00370">
    <property type="entry name" value="PEP_ENZYMES_PHOS_SITE"/>
    <property type="match status" value="1"/>
</dbReference>
<evidence type="ECO:0000256" key="2">
    <source>
        <dbReference type="ARBA" id="ARBA00001946"/>
    </source>
</evidence>
<evidence type="ECO:0000256" key="5">
    <source>
        <dbReference type="ARBA" id="ARBA00007837"/>
    </source>
</evidence>
<evidence type="ECO:0000256" key="1">
    <source>
        <dbReference type="ARBA" id="ARBA00000683"/>
    </source>
</evidence>
<evidence type="ECO:0000256" key="15">
    <source>
        <dbReference type="ARBA" id="ARBA00022842"/>
    </source>
</evidence>
<evidence type="ECO:0000256" key="19">
    <source>
        <dbReference type="PIRSR" id="PIRSR000732-2"/>
    </source>
</evidence>
<evidence type="ECO:0000256" key="17">
    <source>
        <dbReference type="PIRNR" id="PIRNR000732"/>
    </source>
</evidence>
<comment type="function">
    <text evidence="3 17">General (non sugar-specific) component of the phosphoenolpyruvate-dependent sugar phosphotransferase system (sugar PTS). This major carbohydrate active-transport system catalyzes the phosphorylation of incoming sugar substrates concomitantly with their translocation across the cell membrane. Enzyme I transfers the phosphoryl group from phosphoenolpyruvate (PEP) to the phosphoryl carrier protein (HPr).</text>
</comment>
<dbReference type="Gene3D" id="3.20.20.60">
    <property type="entry name" value="Phosphoenolpyruvate-binding domains"/>
    <property type="match status" value="1"/>
</dbReference>
<keyword evidence="10 17" id="KW-0762">Sugar transport</keyword>
<dbReference type="GO" id="GO:0016301">
    <property type="term" value="F:kinase activity"/>
    <property type="evidence" value="ECO:0007669"/>
    <property type="project" value="UniProtKB-KW"/>
</dbReference>
<dbReference type="RefSeq" id="WP_073274321.1">
    <property type="nucleotide sequence ID" value="NZ_FRAC01000008.1"/>
</dbReference>
<keyword evidence="12 17" id="KW-0598">Phosphotransferase system</keyword>
<evidence type="ECO:0000256" key="16">
    <source>
        <dbReference type="ARBA" id="ARBA00033235"/>
    </source>
</evidence>